<evidence type="ECO:0000313" key="3">
    <source>
        <dbReference type="EMBL" id="PIC13739.1"/>
    </source>
</evidence>
<dbReference type="OrthoDB" id="5907421at2759"/>
<dbReference type="EMBL" id="PDUG01000011">
    <property type="protein sequence ID" value="PIC13739.1"/>
    <property type="molecule type" value="Genomic_DNA"/>
</dbReference>
<keyword evidence="4" id="KW-1185">Reference proteome</keyword>
<feature type="region of interest" description="Disordered" evidence="2">
    <location>
        <begin position="1"/>
        <end position="59"/>
    </location>
</feature>
<proteinExistence type="predicted"/>
<organism evidence="3 4">
    <name type="scientific">Caenorhabditis nigoni</name>
    <dbReference type="NCBI Taxonomy" id="1611254"/>
    <lineage>
        <taxon>Eukaryota</taxon>
        <taxon>Metazoa</taxon>
        <taxon>Ecdysozoa</taxon>
        <taxon>Nematoda</taxon>
        <taxon>Chromadorea</taxon>
        <taxon>Rhabditida</taxon>
        <taxon>Rhabditina</taxon>
        <taxon>Rhabditomorpha</taxon>
        <taxon>Rhabditoidea</taxon>
        <taxon>Rhabditidae</taxon>
        <taxon>Peloderinae</taxon>
        <taxon>Caenorhabditis</taxon>
    </lineage>
</organism>
<dbReference type="AlphaFoldDB" id="A0A2G5SFR1"/>
<accession>A0A2G5SFR1</accession>
<feature type="compositionally biased region" description="Basic and acidic residues" evidence="2">
    <location>
        <begin position="14"/>
        <end position="44"/>
    </location>
</feature>
<keyword evidence="1" id="KW-0175">Coiled coil</keyword>
<sequence length="277" mass="32022">MDQRRKSFKTVCSRSDENRVETPDRHHHDSDNMSSRLRERRSTRFGESSTAKDASNTSNVKAVTNTIKEPNTKYSSKDRHALKKLINILGNKYAETIELHKKASMEVGKLKTDKEKQEKEIQRLEKEIHVPEYVEKFEMKNQLKKALDAKHKRHGRLMLDKNSQDIQKIEISGKNHPQMASLNALPWNVDVFKRDEGDLGVTMSNQGMTLGEWIHHFCSISNKVKLCEAEIRVGYTEFDIQSLRNTFPKLRNIGMHGSRNETSEHDTLKAQYVSTIC</sequence>
<feature type="compositionally biased region" description="Polar residues" evidence="2">
    <location>
        <begin position="45"/>
        <end position="59"/>
    </location>
</feature>
<reference evidence="4" key="1">
    <citation type="submission" date="2017-10" db="EMBL/GenBank/DDBJ databases">
        <title>Rapid genome shrinkage in a self-fertile nematode reveals novel sperm competition proteins.</title>
        <authorList>
            <person name="Yin D."/>
            <person name="Schwarz E.M."/>
            <person name="Thomas C.G."/>
            <person name="Felde R.L."/>
            <person name="Korf I.F."/>
            <person name="Cutter A.D."/>
            <person name="Schartner C.M."/>
            <person name="Ralston E.J."/>
            <person name="Meyer B.J."/>
            <person name="Haag E.S."/>
        </authorList>
    </citation>
    <scope>NUCLEOTIDE SEQUENCE [LARGE SCALE GENOMIC DNA]</scope>
    <source>
        <strain evidence="4">JU1422</strain>
    </source>
</reference>
<dbReference type="Proteomes" id="UP000230233">
    <property type="component" value="Unassembled WGS sequence"/>
</dbReference>
<dbReference type="InterPro" id="IPR053222">
    <property type="entry name" value="Zygotic_Embryogenesis-Asso"/>
</dbReference>
<dbReference type="PANTHER" id="PTHR22899:SF0">
    <property type="entry name" value="F-BOX ASSOCIATED DOMAIN-CONTAINING PROTEIN-RELATED"/>
    <property type="match status" value="1"/>
</dbReference>
<gene>
    <name evidence="3" type="ORF">B9Z55_027597</name>
</gene>
<dbReference type="PANTHER" id="PTHR22899">
    <property type="entry name" value="CYCLIN-RELATED F-BOX FAMILY"/>
    <property type="match status" value="1"/>
</dbReference>
<protein>
    <submittedName>
        <fullName evidence="3">Uncharacterized protein</fullName>
    </submittedName>
</protein>
<evidence type="ECO:0000313" key="4">
    <source>
        <dbReference type="Proteomes" id="UP000230233"/>
    </source>
</evidence>
<evidence type="ECO:0000256" key="1">
    <source>
        <dbReference type="SAM" id="Coils"/>
    </source>
</evidence>
<feature type="coiled-coil region" evidence="1">
    <location>
        <begin position="100"/>
        <end position="127"/>
    </location>
</feature>
<evidence type="ECO:0000256" key="2">
    <source>
        <dbReference type="SAM" id="MobiDB-lite"/>
    </source>
</evidence>
<name>A0A2G5SFR1_9PELO</name>
<comment type="caution">
    <text evidence="3">The sequence shown here is derived from an EMBL/GenBank/DDBJ whole genome shotgun (WGS) entry which is preliminary data.</text>
</comment>